<keyword evidence="4 7" id="KW-0812">Transmembrane</keyword>
<dbReference type="GO" id="GO:0016020">
    <property type="term" value="C:membrane"/>
    <property type="evidence" value="ECO:0007669"/>
    <property type="project" value="UniProtKB-SubCell"/>
</dbReference>
<dbReference type="GO" id="GO:0089702">
    <property type="term" value="F:undecaprenyl-phosphate glucose phosphotransferase activity"/>
    <property type="evidence" value="ECO:0007669"/>
    <property type="project" value="TreeGrafter"/>
</dbReference>
<feature type="domain" description="Bacterial sugar transferase" evidence="8">
    <location>
        <begin position="279"/>
        <end position="462"/>
    </location>
</feature>
<feature type="transmembrane region" description="Helical" evidence="7">
    <location>
        <begin position="95"/>
        <end position="117"/>
    </location>
</feature>
<comment type="caution">
    <text evidence="9">The sequence shown here is derived from an EMBL/GenBank/DDBJ whole genome shotgun (WGS) entry which is preliminary data.</text>
</comment>
<evidence type="ECO:0000256" key="5">
    <source>
        <dbReference type="ARBA" id="ARBA00022989"/>
    </source>
</evidence>
<protein>
    <submittedName>
        <fullName evidence="9">Putative colanic acid biosynthesis UDP-glucose lipid carrier transferase</fullName>
    </submittedName>
</protein>
<proteinExistence type="inferred from homology"/>
<feature type="transmembrane region" description="Helical" evidence="7">
    <location>
        <begin position="123"/>
        <end position="146"/>
    </location>
</feature>
<dbReference type="NCBIfam" id="TIGR03025">
    <property type="entry name" value="EPS_sugtrans"/>
    <property type="match status" value="1"/>
</dbReference>
<evidence type="ECO:0000313" key="9">
    <source>
        <dbReference type="EMBL" id="MBB6083286.1"/>
    </source>
</evidence>
<dbReference type="NCBIfam" id="TIGR03023">
    <property type="entry name" value="WcaJ_sugtrans"/>
    <property type="match status" value="1"/>
</dbReference>
<keyword evidence="5 7" id="KW-1133">Transmembrane helix</keyword>
<name>A0A7W9WMY5_CASDE</name>
<evidence type="ECO:0000259" key="8">
    <source>
        <dbReference type="Pfam" id="PF02397"/>
    </source>
</evidence>
<sequence>MDPLNPGKPFSWPQATRPLITDQYPMGLLAALAELVLVFLSAHEAHWLRFDSWKLSADYLIASLGMALLFVLVQALLGSYASWRGRSLVDQLSRVCLGWLIVIGLLALLGFAFKLSSEYSRLWFVYTVGLVLAQSLGLRIAWALLLRHQRRLGRNLKRVVVLEPFGGSGQIDAVAPELARHGYAVHARLRVAGGTGWLKEIRERILDTQAHEIWICLPIEEALFVKPITYALRDLMVEIRFFPEFGDIPLLNYRVRNLAGMYGIDISSSPMAGTNRLVKRLEDLLIGGLIVLAILPLCGLIALAIRCTSPGPVLFRQRRLGLNGEPFNVYKFRSMEVHDEADGQVTQAAPDDPRITRLGRILRRTSLDELPQFFNVLRGEMSIVGPRPHALVHNEQYKWLVESYMKRHKVKPGITGWAQINGFRGRTDTLDKMQGRVDHDLWYINNWSLALDLRIIFLTVVRGFMNRQP</sequence>
<evidence type="ECO:0000256" key="3">
    <source>
        <dbReference type="ARBA" id="ARBA00022679"/>
    </source>
</evidence>
<gene>
    <name evidence="9" type="ORF">HNR28_001323</name>
</gene>
<feature type="transmembrane region" description="Helical" evidence="7">
    <location>
        <begin position="59"/>
        <end position="83"/>
    </location>
</feature>
<dbReference type="PANTHER" id="PTHR30576:SF21">
    <property type="entry name" value="UDP-GLUCOSE:UNDECAPRENYL-PHOSPHATE GLUCOSE-1-PHOSPHATE TRANSFERASE"/>
    <property type="match status" value="1"/>
</dbReference>
<dbReference type="InterPro" id="IPR017473">
    <property type="entry name" value="Undecaprenyl-P_gluc_Ptfrase"/>
</dbReference>
<feature type="transmembrane region" description="Helical" evidence="7">
    <location>
        <begin position="284"/>
        <end position="305"/>
    </location>
</feature>
<evidence type="ECO:0000313" key="10">
    <source>
        <dbReference type="Proteomes" id="UP000541136"/>
    </source>
</evidence>
<organism evidence="9 10">
    <name type="scientific">Castellaniella defragrans</name>
    <name type="common">Alcaligenes defragrans</name>
    <dbReference type="NCBI Taxonomy" id="75697"/>
    <lineage>
        <taxon>Bacteria</taxon>
        <taxon>Pseudomonadati</taxon>
        <taxon>Pseudomonadota</taxon>
        <taxon>Betaproteobacteria</taxon>
        <taxon>Burkholderiales</taxon>
        <taxon>Alcaligenaceae</taxon>
        <taxon>Castellaniella</taxon>
    </lineage>
</organism>
<evidence type="ECO:0000256" key="7">
    <source>
        <dbReference type="SAM" id="Phobius"/>
    </source>
</evidence>
<evidence type="ECO:0000256" key="6">
    <source>
        <dbReference type="ARBA" id="ARBA00023136"/>
    </source>
</evidence>
<dbReference type="Proteomes" id="UP000541136">
    <property type="component" value="Unassembled WGS sequence"/>
</dbReference>
<evidence type="ECO:0000256" key="4">
    <source>
        <dbReference type="ARBA" id="ARBA00022692"/>
    </source>
</evidence>
<keyword evidence="6 7" id="KW-0472">Membrane</keyword>
<keyword evidence="3 9" id="KW-0808">Transferase</keyword>
<dbReference type="PANTHER" id="PTHR30576">
    <property type="entry name" value="COLANIC BIOSYNTHESIS UDP-GLUCOSE LIPID CARRIER TRANSFERASE"/>
    <property type="match status" value="1"/>
</dbReference>
<dbReference type="Pfam" id="PF02397">
    <property type="entry name" value="Bac_transf"/>
    <property type="match status" value="1"/>
</dbReference>
<evidence type="ECO:0000256" key="1">
    <source>
        <dbReference type="ARBA" id="ARBA00004141"/>
    </source>
</evidence>
<dbReference type="InterPro" id="IPR003362">
    <property type="entry name" value="Bact_transf"/>
</dbReference>
<dbReference type="EMBL" id="JACHIB010000006">
    <property type="protein sequence ID" value="MBB6083286.1"/>
    <property type="molecule type" value="Genomic_DNA"/>
</dbReference>
<comment type="subcellular location">
    <subcellularLocation>
        <location evidence="1">Membrane</location>
        <topology evidence="1">Multi-pass membrane protein</topology>
    </subcellularLocation>
</comment>
<evidence type="ECO:0000256" key="2">
    <source>
        <dbReference type="ARBA" id="ARBA00006464"/>
    </source>
</evidence>
<comment type="similarity">
    <text evidence="2">Belongs to the bacterial sugar transferase family.</text>
</comment>
<reference evidence="9 10" key="1">
    <citation type="submission" date="2020-08" db="EMBL/GenBank/DDBJ databases">
        <title>Genomic Encyclopedia of Type Strains, Phase IV (KMG-IV): sequencing the most valuable type-strain genomes for metagenomic binning, comparative biology and taxonomic classification.</title>
        <authorList>
            <person name="Goeker M."/>
        </authorList>
    </citation>
    <scope>NUCLEOTIDE SEQUENCE [LARGE SCALE GENOMIC DNA]</scope>
    <source>
        <strain evidence="9 10">DSM 12141</strain>
    </source>
</reference>
<accession>A0A7W9WMY5</accession>
<dbReference type="GO" id="GO:0009242">
    <property type="term" value="P:colanic acid biosynthetic process"/>
    <property type="evidence" value="ECO:0007669"/>
    <property type="project" value="TreeGrafter"/>
</dbReference>
<dbReference type="Pfam" id="PF13727">
    <property type="entry name" value="CoA_binding_3"/>
    <property type="match status" value="1"/>
</dbReference>
<dbReference type="RefSeq" id="WP_084330713.1">
    <property type="nucleotide sequence ID" value="NZ_JACHIB010000006.1"/>
</dbReference>
<dbReference type="InterPro" id="IPR017475">
    <property type="entry name" value="EPS_sugar_tfrase"/>
</dbReference>
<dbReference type="AlphaFoldDB" id="A0A7W9WMY5"/>